<comment type="caution">
    <text evidence="1">The sequence shown here is derived from an EMBL/GenBank/DDBJ whole genome shotgun (WGS) entry which is preliminary data.</text>
</comment>
<dbReference type="AlphaFoldDB" id="A0A8S1YAN4"/>
<organism evidence="1 2">
    <name type="scientific">Paramecium octaurelia</name>
    <dbReference type="NCBI Taxonomy" id="43137"/>
    <lineage>
        <taxon>Eukaryota</taxon>
        <taxon>Sar</taxon>
        <taxon>Alveolata</taxon>
        <taxon>Ciliophora</taxon>
        <taxon>Intramacronucleata</taxon>
        <taxon>Oligohymenophorea</taxon>
        <taxon>Peniculida</taxon>
        <taxon>Parameciidae</taxon>
        <taxon>Paramecium</taxon>
    </lineage>
</organism>
<proteinExistence type="predicted"/>
<sequence>MPYLLDTIQSAIIYTRPKESSSFDVFGHWGIVVVNNSGSYLVHNMPETGTIATPVSNMSNNWKPVANLPVGHNKTIQGMFQSTGLVAHLPQGLLKYVSQGFCTGATGSMATYLVQ</sequence>
<gene>
    <name evidence="1" type="ORF">POCTA_138.1.T1510150</name>
</gene>
<reference evidence="1" key="1">
    <citation type="submission" date="2021-01" db="EMBL/GenBank/DDBJ databases">
        <authorList>
            <consortium name="Genoscope - CEA"/>
            <person name="William W."/>
        </authorList>
    </citation>
    <scope>NUCLEOTIDE SEQUENCE</scope>
</reference>
<dbReference type="OMA" id="KTIQGMF"/>
<accession>A0A8S1YAN4</accession>
<dbReference type="EMBL" id="CAJJDP010000153">
    <property type="protein sequence ID" value="CAD8210681.1"/>
    <property type="molecule type" value="Genomic_DNA"/>
</dbReference>
<protein>
    <submittedName>
        <fullName evidence="1">Uncharacterized protein</fullName>
    </submittedName>
</protein>
<dbReference type="Proteomes" id="UP000683925">
    <property type="component" value="Unassembled WGS sequence"/>
</dbReference>
<evidence type="ECO:0000313" key="1">
    <source>
        <dbReference type="EMBL" id="CAD8210681.1"/>
    </source>
</evidence>
<name>A0A8S1YAN4_PAROT</name>
<dbReference type="OrthoDB" id="10018097at2759"/>
<keyword evidence="2" id="KW-1185">Reference proteome</keyword>
<evidence type="ECO:0000313" key="2">
    <source>
        <dbReference type="Proteomes" id="UP000683925"/>
    </source>
</evidence>